<dbReference type="OrthoDB" id="10068552at2759"/>
<evidence type="ECO:0000256" key="3">
    <source>
        <dbReference type="SAM" id="SignalP"/>
    </source>
</evidence>
<keyword evidence="6" id="KW-1185">Reference proteome</keyword>
<feature type="compositionally biased region" description="Polar residues" evidence="1">
    <location>
        <begin position="320"/>
        <end position="335"/>
    </location>
</feature>
<proteinExistence type="predicted"/>
<keyword evidence="2" id="KW-0812">Transmembrane</keyword>
<protein>
    <recommendedName>
        <fullName evidence="4">ZP domain-containing protein</fullName>
    </recommendedName>
</protein>
<dbReference type="PANTHER" id="PTHR46560:SF4">
    <property type="entry name" value="DUSKY"/>
    <property type="match status" value="1"/>
</dbReference>
<dbReference type="Pfam" id="PF25057">
    <property type="entry name" value="CUT_N"/>
    <property type="match status" value="1"/>
</dbReference>
<evidence type="ECO:0000256" key="2">
    <source>
        <dbReference type="SAM" id="Phobius"/>
    </source>
</evidence>
<accession>A0A8K0C3R2</accession>
<keyword evidence="2" id="KW-1133">Transmembrane helix</keyword>
<evidence type="ECO:0000256" key="1">
    <source>
        <dbReference type="SAM" id="MobiDB-lite"/>
    </source>
</evidence>
<dbReference type="Proteomes" id="UP000801492">
    <property type="component" value="Unassembled WGS sequence"/>
</dbReference>
<organism evidence="5 6">
    <name type="scientific">Ignelater luminosus</name>
    <name type="common">Cucubano</name>
    <name type="synonym">Pyrophorus luminosus</name>
    <dbReference type="NCBI Taxonomy" id="2038154"/>
    <lineage>
        <taxon>Eukaryota</taxon>
        <taxon>Metazoa</taxon>
        <taxon>Ecdysozoa</taxon>
        <taxon>Arthropoda</taxon>
        <taxon>Hexapoda</taxon>
        <taxon>Insecta</taxon>
        <taxon>Pterygota</taxon>
        <taxon>Neoptera</taxon>
        <taxon>Endopterygota</taxon>
        <taxon>Coleoptera</taxon>
        <taxon>Polyphaga</taxon>
        <taxon>Elateriformia</taxon>
        <taxon>Elateroidea</taxon>
        <taxon>Elateridae</taxon>
        <taxon>Agrypninae</taxon>
        <taxon>Pyrophorini</taxon>
        <taxon>Ignelater</taxon>
    </lineage>
</organism>
<keyword evidence="3" id="KW-0732">Signal</keyword>
<feature type="region of interest" description="Disordered" evidence="1">
    <location>
        <begin position="149"/>
        <end position="224"/>
    </location>
</feature>
<reference evidence="5" key="1">
    <citation type="submission" date="2019-08" db="EMBL/GenBank/DDBJ databases">
        <title>The genome of the North American firefly Photinus pyralis.</title>
        <authorList>
            <consortium name="Photinus pyralis genome working group"/>
            <person name="Fallon T.R."/>
            <person name="Sander Lower S.E."/>
            <person name="Weng J.-K."/>
        </authorList>
    </citation>
    <scope>NUCLEOTIDE SEQUENCE</scope>
    <source>
        <strain evidence="5">TRF0915ILg1</strain>
        <tissue evidence="5">Whole body</tissue>
    </source>
</reference>
<name>A0A8K0C3R2_IGNLU</name>
<dbReference type="AlphaFoldDB" id="A0A8K0C3R2"/>
<dbReference type="PANTHER" id="PTHR46560">
    <property type="entry name" value="CYPHER, ISOFORM B"/>
    <property type="match status" value="1"/>
</dbReference>
<gene>
    <name evidence="5" type="ORF">ILUMI_26486</name>
</gene>
<evidence type="ECO:0000313" key="5">
    <source>
        <dbReference type="EMBL" id="KAF2879680.1"/>
    </source>
</evidence>
<sequence length="707" mass="77489">MRLFCTITILFATVCFPTAISQEKQALFVKKDIVESGKRVARQTSADQMVQNILQWLQGVYTQNSRTIRQGTLREYLPPINAQKPRPFEPPTQSNHIGNGDNNFINGYPPSGITPQPPFSDGIIYPSIRPQIIPPVYYIPGGFTGYPTSSKPQPSFPTSTGSYPSPTGSYPSPTGSYPSPTGSTGSPSTGFPTAPGPLDFRARLPEFPNTPTSGTTTTGFPTPTVVFPSTTSSLPTTTTSFSRANTDFSVIEAGSPSPSTTPSSSFTTSYPRPYPTNPPTTQAPGTTTYSPTSETETQPPFTSELQTTTPEDNFVPTEFPSDTETPTDGNTDVPETTTTVLNVRLGADDDEDDALRHPPHIHAINVECSKEMMTINIEFNRQFDGIIYSKGHYNSPECRYVKENTARTKYSFTVSLNSCGTQFRNAFDTEGRSYLENVLVLQNEPGIQEVWDTIRAVRCLWEGNLKKALNVALSVGMLNQEIVTFSGDTAMARLDIQLGKGPFAPPVNGLVKIGEVMTLVVSVTGDPGFDIQVKDCRAKDSNGGNIVGLTDDRGCILKPKLFGAFQKTRNTGNTGASIIAYAFFNAFKFPDVMDLILECNVDLCKTDCEMCPEPNQKVEPGRRRRRDLYSQNVTGEESVTMGKMLRVILPEDLNDGQTTINFTQNEGICMSTQGFVLSSAILISLLTSSCLFSAYMWLKYQRLYFKK</sequence>
<feature type="compositionally biased region" description="Low complexity" evidence="1">
    <location>
        <begin position="255"/>
        <end position="271"/>
    </location>
</feature>
<comment type="caution">
    <text evidence="5">The sequence shown here is derived from an EMBL/GenBank/DDBJ whole genome shotgun (WGS) entry which is preliminary data.</text>
</comment>
<dbReference type="InterPro" id="IPR056953">
    <property type="entry name" value="CUT_N"/>
</dbReference>
<feature type="signal peptide" evidence="3">
    <location>
        <begin position="1"/>
        <end position="21"/>
    </location>
</feature>
<dbReference type="InterPro" id="IPR001507">
    <property type="entry name" value="ZP_dom"/>
</dbReference>
<evidence type="ECO:0000259" key="4">
    <source>
        <dbReference type="PROSITE" id="PS51034"/>
    </source>
</evidence>
<evidence type="ECO:0000313" key="6">
    <source>
        <dbReference type="Proteomes" id="UP000801492"/>
    </source>
</evidence>
<dbReference type="EMBL" id="VTPC01091098">
    <property type="protein sequence ID" value="KAF2879680.1"/>
    <property type="molecule type" value="Genomic_DNA"/>
</dbReference>
<dbReference type="Gene3D" id="2.60.40.4100">
    <property type="entry name" value="Zona pellucida, ZP-C domain"/>
    <property type="match status" value="1"/>
</dbReference>
<dbReference type="InterPro" id="IPR042235">
    <property type="entry name" value="ZP-C_dom"/>
</dbReference>
<dbReference type="SMART" id="SM00241">
    <property type="entry name" value="ZP"/>
    <property type="match status" value="1"/>
</dbReference>
<feature type="compositionally biased region" description="Low complexity" evidence="1">
    <location>
        <begin position="156"/>
        <end position="197"/>
    </location>
</feature>
<feature type="compositionally biased region" description="Low complexity" evidence="1">
    <location>
        <begin position="286"/>
        <end position="304"/>
    </location>
</feature>
<dbReference type="Gene3D" id="2.60.40.3210">
    <property type="entry name" value="Zona pellucida, ZP-N domain"/>
    <property type="match status" value="1"/>
</dbReference>
<feature type="compositionally biased region" description="Low complexity" evidence="1">
    <location>
        <begin position="207"/>
        <end position="224"/>
    </location>
</feature>
<feature type="transmembrane region" description="Helical" evidence="2">
    <location>
        <begin position="675"/>
        <end position="698"/>
    </location>
</feature>
<feature type="chain" id="PRO_5035480221" description="ZP domain-containing protein" evidence="3">
    <location>
        <begin position="22"/>
        <end position="707"/>
    </location>
</feature>
<dbReference type="PROSITE" id="PS51034">
    <property type="entry name" value="ZP_2"/>
    <property type="match status" value="1"/>
</dbReference>
<keyword evidence="2" id="KW-0472">Membrane</keyword>
<feature type="domain" description="ZP" evidence="4">
    <location>
        <begin position="367"/>
        <end position="618"/>
    </location>
</feature>
<feature type="region of interest" description="Disordered" evidence="1">
    <location>
        <begin position="250"/>
        <end position="335"/>
    </location>
</feature>